<protein>
    <submittedName>
        <fullName evidence="1">Uncharacterized protein</fullName>
    </submittedName>
</protein>
<reference evidence="1" key="1">
    <citation type="journal article" date="2015" name="Nature">
        <title>Complex archaea that bridge the gap between prokaryotes and eukaryotes.</title>
        <authorList>
            <person name="Spang A."/>
            <person name="Saw J.H."/>
            <person name="Jorgensen S.L."/>
            <person name="Zaremba-Niedzwiedzka K."/>
            <person name="Martijn J."/>
            <person name="Lind A.E."/>
            <person name="van Eijk R."/>
            <person name="Schleper C."/>
            <person name="Guy L."/>
            <person name="Ettema T.J."/>
        </authorList>
    </citation>
    <scope>NUCLEOTIDE SEQUENCE</scope>
</reference>
<evidence type="ECO:0000313" key="1">
    <source>
        <dbReference type="EMBL" id="KKN30881.1"/>
    </source>
</evidence>
<name>A0A0F9S172_9ZZZZ</name>
<proteinExistence type="predicted"/>
<sequence length="262" mass="29193">MTISVPTVAFGFMAPDALRVFLQIAGYRVSIFNGEPESLDFRQDKPEANIVILPNFAKRSLLAKYADQIGRLVVLTNGRHEKLIELDIPILDGSVDGEELRQSRDKTPHFYTKKVSEAAVPLELQRAAPVVPEPARDPSTLDEWFTAINDVFPDGGSFDHDVEYPVCQHLTGQLSPKDLMGAMKVLVKSGADRDVLRAFYKWLMQQSVSMSAALQAYLMPTSESAAMDVRMAAKKFKIDPVDIELLESIYLEMQKSTEEGAE</sequence>
<dbReference type="EMBL" id="LAZR01002373">
    <property type="protein sequence ID" value="KKN30881.1"/>
    <property type="molecule type" value="Genomic_DNA"/>
</dbReference>
<gene>
    <name evidence="1" type="ORF">LCGC14_0829560</name>
</gene>
<organism evidence="1">
    <name type="scientific">marine sediment metagenome</name>
    <dbReference type="NCBI Taxonomy" id="412755"/>
    <lineage>
        <taxon>unclassified sequences</taxon>
        <taxon>metagenomes</taxon>
        <taxon>ecological metagenomes</taxon>
    </lineage>
</organism>
<accession>A0A0F9S172</accession>
<comment type="caution">
    <text evidence="1">The sequence shown here is derived from an EMBL/GenBank/DDBJ whole genome shotgun (WGS) entry which is preliminary data.</text>
</comment>
<dbReference type="AlphaFoldDB" id="A0A0F9S172"/>